<proteinExistence type="predicted"/>
<reference evidence="3 4" key="1">
    <citation type="submission" date="2018-07" db="EMBL/GenBank/DDBJ databases">
        <title>Genomic Encyclopedia of Type Strains, Phase IV (KMG-IV): sequencing the most valuable type-strain genomes for metagenomic binning, comparative biology and taxonomic classification.</title>
        <authorList>
            <person name="Goeker M."/>
        </authorList>
    </citation>
    <scope>NUCLEOTIDE SEQUENCE [LARGE SCALE GENOMIC DNA]</scope>
    <source>
        <strain evidence="3 4">DSM 27696</strain>
    </source>
</reference>
<keyword evidence="4" id="KW-1185">Reference proteome</keyword>
<keyword evidence="2" id="KW-0472">Membrane</keyword>
<accession>A0A368YCL4</accession>
<protein>
    <submittedName>
        <fullName evidence="3">Uncharacterized protein</fullName>
    </submittedName>
</protein>
<dbReference type="EMBL" id="QPJJ01000001">
    <property type="protein sequence ID" value="RCW77409.1"/>
    <property type="molecule type" value="Genomic_DNA"/>
</dbReference>
<evidence type="ECO:0000313" key="4">
    <source>
        <dbReference type="Proteomes" id="UP000252585"/>
    </source>
</evidence>
<feature type="region of interest" description="Disordered" evidence="1">
    <location>
        <begin position="43"/>
        <end position="102"/>
    </location>
</feature>
<dbReference type="Proteomes" id="UP000252585">
    <property type="component" value="Unassembled WGS sequence"/>
</dbReference>
<feature type="transmembrane region" description="Helical" evidence="2">
    <location>
        <begin position="20"/>
        <end position="39"/>
    </location>
</feature>
<evidence type="ECO:0000313" key="3">
    <source>
        <dbReference type="EMBL" id="RCW77409.1"/>
    </source>
</evidence>
<organism evidence="3 4">
    <name type="scientific">Saliterribacillus persicus</name>
    <dbReference type="NCBI Taxonomy" id="930114"/>
    <lineage>
        <taxon>Bacteria</taxon>
        <taxon>Bacillati</taxon>
        <taxon>Bacillota</taxon>
        <taxon>Bacilli</taxon>
        <taxon>Bacillales</taxon>
        <taxon>Bacillaceae</taxon>
        <taxon>Saliterribacillus</taxon>
    </lineage>
</organism>
<sequence length="247" mass="28339">MSLYGNVVLSYTLIMLWGDFMKKAIIIFMFLLFIVSCSNEQADSTTKSKNDNESETLVSDEGEVESDEPNISDDEDVTDSNQNGSEEFIEEESPSDEEKPAQLENPFNEELALSLLEKYNGINDSLHELVDHETYHDGYGSPFHNITTKQEVGDLFEDFIDPRVVISLWDERLIEAENQLYVIPTDSPPDFDKKDPYQIKKEDSITYKLINSQTNKLHGTFKQIFTFSKKDSKWIISGVEHDHSETE</sequence>
<feature type="compositionally biased region" description="Acidic residues" evidence="1">
    <location>
        <begin position="58"/>
        <end position="78"/>
    </location>
</feature>
<gene>
    <name evidence="3" type="ORF">DFR57_101283</name>
</gene>
<comment type="caution">
    <text evidence="3">The sequence shown here is derived from an EMBL/GenBank/DDBJ whole genome shotgun (WGS) entry which is preliminary data.</text>
</comment>
<dbReference type="AlphaFoldDB" id="A0A368YCL4"/>
<name>A0A368YCL4_9BACI</name>
<evidence type="ECO:0000256" key="1">
    <source>
        <dbReference type="SAM" id="MobiDB-lite"/>
    </source>
</evidence>
<keyword evidence="2" id="KW-1133">Transmembrane helix</keyword>
<evidence type="ECO:0000256" key="2">
    <source>
        <dbReference type="SAM" id="Phobius"/>
    </source>
</evidence>
<keyword evidence="2" id="KW-0812">Transmembrane</keyword>